<gene>
    <name evidence="1" type="ORF">FHR75_004493</name>
</gene>
<dbReference type="PANTHER" id="PTHR38011">
    <property type="entry name" value="DIHYDROFOLATE REDUCTASE FAMILY PROTEIN (AFU_ORTHOLOGUE AFUA_8G06820)"/>
    <property type="match status" value="1"/>
</dbReference>
<protein>
    <submittedName>
        <fullName evidence="1">Dihydrofolate reductase</fullName>
    </submittedName>
</protein>
<dbReference type="Gene3D" id="3.40.430.10">
    <property type="entry name" value="Dihydrofolate Reductase, subunit A"/>
    <property type="match status" value="1"/>
</dbReference>
<dbReference type="PANTHER" id="PTHR38011:SF11">
    <property type="entry name" value="2,5-DIAMINO-6-RIBOSYLAMINO-4(3H)-PYRIMIDINONE 5'-PHOSPHATE REDUCTASE"/>
    <property type="match status" value="1"/>
</dbReference>
<dbReference type="SUPFAM" id="SSF53597">
    <property type="entry name" value="Dihydrofolate reductase-like"/>
    <property type="match status" value="1"/>
</dbReference>
<evidence type="ECO:0000313" key="1">
    <source>
        <dbReference type="EMBL" id="MBB2903650.1"/>
    </source>
</evidence>
<proteinExistence type="predicted"/>
<name>A0A7W4TRA4_KINRA</name>
<comment type="caution">
    <text evidence="1">The sequence shown here is derived from an EMBL/GenBank/DDBJ whole genome shotgun (WGS) entry which is preliminary data.</text>
</comment>
<reference evidence="1 2" key="2">
    <citation type="submission" date="2020-08" db="EMBL/GenBank/DDBJ databases">
        <authorList>
            <person name="Partida-Martinez L."/>
            <person name="Huntemann M."/>
            <person name="Clum A."/>
            <person name="Wang J."/>
            <person name="Palaniappan K."/>
            <person name="Ritter S."/>
            <person name="Chen I.-M."/>
            <person name="Stamatis D."/>
            <person name="Reddy T."/>
            <person name="O'Malley R."/>
            <person name="Daum C."/>
            <person name="Shapiro N."/>
            <person name="Ivanova N."/>
            <person name="Kyrpides N."/>
            <person name="Woyke T."/>
        </authorList>
    </citation>
    <scope>NUCLEOTIDE SEQUENCE [LARGE SCALE GENOMIC DNA]</scope>
    <source>
        <strain evidence="1 2">AS2.23</strain>
    </source>
</reference>
<dbReference type="EMBL" id="JACHVY010000013">
    <property type="protein sequence ID" value="MBB2903650.1"/>
    <property type="molecule type" value="Genomic_DNA"/>
</dbReference>
<dbReference type="AlphaFoldDB" id="A0A7W4TRA4"/>
<dbReference type="RefSeq" id="WP_183393250.1">
    <property type="nucleotide sequence ID" value="NZ_JACHVY010000013.1"/>
</dbReference>
<accession>A0A7W4TRA4</accession>
<dbReference type="Proteomes" id="UP000533269">
    <property type="component" value="Unassembled WGS sequence"/>
</dbReference>
<organism evidence="1 2">
    <name type="scientific">Kineococcus radiotolerans</name>
    <dbReference type="NCBI Taxonomy" id="131568"/>
    <lineage>
        <taxon>Bacteria</taxon>
        <taxon>Bacillati</taxon>
        <taxon>Actinomycetota</taxon>
        <taxon>Actinomycetes</taxon>
        <taxon>Kineosporiales</taxon>
        <taxon>Kineosporiaceae</taxon>
        <taxon>Kineococcus</taxon>
    </lineage>
</organism>
<evidence type="ECO:0000313" key="2">
    <source>
        <dbReference type="Proteomes" id="UP000533269"/>
    </source>
</evidence>
<sequence length="172" mass="18531">MSRLIDGAVFIATSLDGFIAAEDGDLSWLEPEGVDIGDAGYDAFWADVDAMLMGRLTYDATAGDDSWLYAGKRVLLLSTTAVMDADPRVEVVRSLEEAAERLAGARTYVDGGQVIRAALRAGHVRTLTVTTVPVLLGRGVPLFGDLPRLALRHEATRVLPHGYVQSTWTVTN</sequence>
<dbReference type="InterPro" id="IPR050765">
    <property type="entry name" value="Riboflavin_Biosynth_HTPR"/>
</dbReference>
<dbReference type="InterPro" id="IPR024072">
    <property type="entry name" value="DHFR-like_dom_sf"/>
</dbReference>
<reference evidence="1 2" key="1">
    <citation type="submission" date="2020-08" db="EMBL/GenBank/DDBJ databases">
        <title>The Agave Microbiome: Exploring the role of microbial communities in plant adaptations to desert environments.</title>
        <authorList>
            <person name="Partida-Martinez L.P."/>
        </authorList>
    </citation>
    <scope>NUCLEOTIDE SEQUENCE [LARGE SCALE GENOMIC DNA]</scope>
    <source>
        <strain evidence="1 2">AS2.23</strain>
    </source>
</reference>